<evidence type="ECO:0000313" key="3">
    <source>
        <dbReference type="Proteomes" id="UP000242972"/>
    </source>
</evidence>
<feature type="region of interest" description="Disordered" evidence="1">
    <location>
        <begin position="1"/>
        <end position="38"/>
    </location>
</feature>
<name>A0A2T2X9P7_9FIRM</name>
<dbReference type="Proteomes" id="UP000242972">
    <property type="component" value="Unassembled WGS sequence"/>
</dbReference>
<comment type="caution">
    <text evidence="2">The sequence shown here is derived from an EMBL/GenBank/DDBJ whole genome shotgun (WGS) entry which is preliminary data.</text>
</comment>
<evidence type="ECO:0000313" key="2">
    <source>
        <dbReference type="EMBL" id="PSR31212.1"/>
    </source>
</evidence>
<evidence type="ECO:0000256" key="1">
    <source>
        <dbReference type="SAM" id="MobiDB-lite"/>
    </source>
</evidence>
<organism evidence="2 3">
    <name type="scientific">Sulfobacillus benefaciens</name>
    <dbReference type="NCBI Taxonomy" id="453960"/>
    <lineage>
        <taxon>Bacteria</taxon>
        <taxon>Bacillati</taxon>
        <taxon>Bacillota</taxon>
        <taxon>Clostridia</taxon>
        <taxon>Eubacteriales</taxon>
        <taxon>Clostridiales Family XVII. Incertae Sedis</taxon>
        <taxon>Sulfobacillus</taxon>
    </lineage>
</organism>
<dbReference type="EMBL" id="PXYW01000067">
    <property type="protein sequence ID" value="PSR31212.1"/>
    <property type="molecule type" value="Genomic_DNA"/>
</dbReference>
<feature type="compositionally biased region" description="Polar residues" evidence="1">
    <location>
        <begin position="55"/>
        <end position="64"/>
    </location>
</feature>
<accession>A0A2T2X9P7</accession>
<proteinExistence type="predicted"/>
<gene>
    <name evidence="2" type="ORF">C7B46_17145</name>
</gene>
<reference evidence="2 3" key="1">
    <citation type="journal article" date="2014" name="BMC Genomics">
        <title>Comparison of environmental and isolate Sulfobacillus genomes reveals diverse carbon, sulfur, nitrogen, and hydrogen metabolisms.</title>
        <authorList>
            <person name="Justice N.B."/>
            <person name="Norman A."/>
            <person name="Brown C.T."/>
            <person name="Singh A."/>
            <person name="Thomas B.C."/>
            <person name="Banfield J.F."/>
        </authorList>
    </citation>
    <scope>NUCLEOTIDE SEQUENCE [LARGE SCALE GENOMIC DNA]</scope>
    <source>
        <strain evidence="2">AMDSBA4</strain>
    </source>
</reference>
<feature type="compositionally biased region" description="Polar residues" evidence="1">
    <location>
        <begin position="112"/>
        <end position="126"/>
    </location>
</feature>
<feature type="compositionally biased region" description="Basic and acidic residues" evidence="1">
    <location>
        <begin position="22"/>
        <end position="33"/>
    </location>
</feature>
<protein>
    <submittedName>
        <fullName evidence="2">Uncharacterized protein</fullName>
    </submittedName>
</protein>
<sequence>MGALMGRGRSALGHGHRGRPLANRERSDARGMPDRPQMFGIFAHGLDRIDLLQRAQRTPQTGAQETRGAIPNPWGPGSARAGTRISETENGAIGTAVRRPPSHRHCIDRGAQTDQRAPDSLSQGTI</sequence>
<dbReference type="AlphaFoldDB" id="A0A2T2X9P7"/>
<feature type="region of interest" description="Disordered" evidence="1">
    <location>
        <begin position="55"/>
        <end position="126"/>
    </location>
</feature>